<dbReference type="Gene3D" id="2.170.130.10">
    <property type="entry name" value="TonB-dependent receptor, plug domain"/>
    <property type="match status" value="1"/>
</dbReference>
<reference evidence="10 11" key="1">
    <citation type="submission" date="2014-04" db="EMBL/GenBank/DDBJ databases">
        <authorList>
            <person name="Sears C."/>
            <person name="Carroll K."/>
            <person name="Sack B.R."/>
            <person name="Qadri F."/>
            <person name="Myers L.L."/>
            <person name="Chung G.-T."/>
            <person name="Escheverria P."/>
            <person name="Fraser C.M."/>
            <person name="Sadzewicz L."/>
            <person name="Shefchek K.A."/>
            <person name="Tallon L."/>
            <person name="Das S.P."/>
            <person name="Daugherty S."/>
            <person name="Mongodin E.F."/>
        </authorList>
    </citation>
    <scope>NUCLEOTIDE SEQUENCE [LARGE SCALE GENOMIC DNA]</scope>
    <source>
        <strain evidence="10 11">3776 D15 i</strain>
    </source>
</reference>
<dbReference type="InterPro" id="IPR039426">
    <property type="entry name" value="TonB-dep_rcpt-like"/>
</dbReference>
<dbReference type="InterPro" id="IPR012910">
    <property type="entry name" value="Plug_dom"/>
</dbReference>
<keyword evidence="3 7" id="KW-1134">Transmembrane beta strand</keyword>
<dbReference type="Gene3D" id="2.40.170.20">
    <property type="entry name" value="TonB-dependent receptor, beta-barrel domain"/>
    <property type="match status" value="1"/>
</dbReference>
<proteinExistence type="inferred from homology"/>
<dbReference type="Proteomes" id="UP000027850">
    <property type="component" value="Unassembled WGS sequence"/>
</dbReference>
<dbReference type="NCBIfam" id="TIGR04056">
    <property type="entry name" value="OMP_RagA_SusC"/>
    <property type="match status" value="1"/>
</dbReference>
<protein>
    <submittedName>
        <fullName evidence="10">TonB-linked outer membrane, SusC/RagA family protein</fullName>
    </submittedName>
</protein>
<dbReference type="EMBL" id="JNHK01000097">
    <property type="protein sequence ID" value="KDS34762.1"/>
    <property type="molecule type" value="Genomic_DNA"/>
</dbReference>
<dbReference type="Gene3D" id="2.60.40.1120">
    <property type="entry name" value="Carboxypeptidase-like, regulatory domain"/>
    <property type="match status" value="1"/>
</dbReference>
<dbReference type="Pfam" id="PF13715">
    <property type="entry name" value="CarbopepD_reg_2"/>
    <property type="match status" value="1"/>
</dbReference>
<dbReference type="RefSeq" id="WP_036616320.1">
    <property type="nucleotide sequence ID" value="NZ_JNHK01000097.1"/>
</dbReference>
<feature type="transmembrane region" description="Helical" evidence="8">
    <location>
        <begin position="17"/>
        <end position="36"/>
    </location>
</feature>
<keyword evidence="4 7" id="KW-0812">Transmembrane</keyword>
<accession>A0AB34L364</accession>
<keyword evidence="8" id="KW-1133">Transmembrane helix</keyword>
<dbReference type="InterPro" id="IPR036942">
    <property type="entry name" value="Beta-barrel_TonB_sf"/>
</dbReference>
<evidence type="ECO:0000256" key="5">
    <source>
        <dbReference type="ARBA" id="ARBA00023136"/>
    </source>
</evidence>
<dbReference type="InterPro" id="IPR037066">
    <property type="entry name" value="Plug_dom_sf"/>
</dbReference>
<evidence type="ECO:0000256" key="3">
    <source>
        <dbReference type="ARBA" id="ARBA00022452"/>
    </source>
</evidence>
<evidence type="ECO:0000313" key="10">
    <source>
        <dbReference type="EMBL" id="KDS34762.1"/>
    </source>
</evidence>
<dbReference type="InterPro" id="IPR023997">
    <property type="entry name" value="TonB-dep_OMP_SusC/RagA_CS"/>
</dbReference>
<dbReference type="InterPro" id="IPR008969">
    <property type="entry name" value="CarboxyPept-like_regulatory"/>
</dbReference>
<keyword evidence="2 7" id="KW-0813">Transport</keyword>
<dbReference type="NCBIfam" id="TIGR04057">
    <property type="entry name" value="SusC_RagA_signa"/>
    <property type="match status" value="1"/>
</dbReference>
<comment type="caution">
    <text evidence="10">The sequence shown here is derived from an EMBL/GenBank/DDBJ whole genome shotgun (WGS) entry which is preliminary data.</text>
</comment>
<sequence>MEEEKGLIRKYKRQQRFVQFVFMMFVALSISMQVTAQNNRRIKGSVISGTDGMPLIGVNVVQKGTTNGTVTDLDGNFELTAPENCLLEVSYIGYMNQQIKIQSGKTDYQIVLKEDSQALDEVVVVGYGVQKKKLVTGATVQVKGDDIQRLNTVSALGALQSQTPGVNITQTSGMPGEGFKVTIRGLGTTGSSAPLYIIDGVTGGDINNLNPADIESIDVLKDAASAAIYGSRAANGVILVTTKQGRVGKATISYDGYVGFQNVYKMAPLLNAQEYSTIMNESRMNDGLPAYDFAALVPDWDKIQSGKWNGTNWLEEIRNKNALTQNHALNITGGTEQSIYSAGISYTTQDGILGKPVAPKYDRYTFRLNTEHTLFKRNNLDIIKFGENLIFTYKENSGIGIGNIHWNDIHSMMVASPFLPMNDENGDYHYSIPWNVYEANPVAVMEYGRGQNITKNKNLRANAYLEIQPIKGLKFRSNFGLNSYTSSYRSFTPEYDLSMNTFNKENKVSQNLSTGTDWTWENTLNYSFNVAKQHNIDVLVGQSVEKRGMGEEMNGSNVNSIFSDLYHAYLDNTTIITPGKTTLGGSPLRKLGIVSVFGRVNYNYKETYLATIVMRADASSNFAKGNRWGYFPSVSAGWVLSNEAFMESTKNWLDFLKVRASWGQNGNADIDPFQYLATISFSNSQYFFGSNKDIPVSGAYPDILPNKDVTWETSEQLDLGVDARLLNGRMGISFDWYNKATKDWLVQAPILDTYGANAPFVNGGDVRNRGFEIALNWNDQVGDFTYGANLNISRNKNEVTKIANTEGIIHGDPYVLSNGAPEMYRAQVGYPIGYFYGYKTLGVFQNETEINAYQGAKLAGTAPGDLIFQDTNGDGSITEDDRCMIGDPNPDVNLGLSLNFGYKGFDLAITANGVFGNQIAKSYRSAGDSPLENYTTDIFERWHGEGTSNRLPRLTSGTHTNWQYISDIYIENGDYLRLQNITLGYDFKKLFTKLPLQQARLYVTAQNLFTITGYSGMDPEVGHSGEDNSQWSSGIDVGFYPAPRTYMVGVNLKF</sequence>
<evidence type="ECO:0000313" key="11">
    <source>
        <dbReference type="Proteomes" id="UP000027850"/>
    </source>
</evidence>
<evidence type="ECO:0000256" key="7">
    <source>
        <dbReference type="PROSITE-ProRule" id="PRU01360"/>
    </source>
</evidence>
<comment type="similarity">
    <text evidence="7">Belongs to the TonB-dependent receptor family.</text>
</comment>
<gene>
    <name evidence="10" type="ORF">M091_2925</name>
</gene>
<organism evidence="10 11">
    <name type="scientific">Parabacteroides distasonis str. 3776 D15 i</name>
    <dbReference type="NCBI Taxonomy" id="1339342"/>
    <lineage>
        <taxon>Bacteria</taxon>
        <taxon>Pseudomonadati</taxon>
        <taxon>Bacteroidota</taxon>
        <taxon>Bacteroidia</taxon>
        <taxon>Bacteroidales</taxon>
        <taxon>Tannerellaceae</taxon>
        <taxon>Parabacteroides</taxon>
    </lineage>
</organism>
<dbReference type="PROSITE" id="PS52016">
    <property type="entry name" value="TONB_DEPENDENT_REC_3"/>
    <property type="match status" value="1"/>
</dbReference>
<evidence type="ECO:0000256" key="6">
    <source>
        <dbReference type="ARBA" id="ARBA00023237"/>
    </source>
</evidence>
<dbReference type="AlphaFoldDB" id="A0AB34L364"/>
<evidence type="ECO:0000256" key="8">
    <source>
        <dbReference type="SAM" id="Phobius"/>
    </source>
</evidence>
<evidence type="ECO:0000256" key="1">
    <source>
        <dbReference type="ARBA" id="ARBA00004571"/>
    </source>
</evidence>
<dbReference type="SUPFAM" id="SSF56935">
    <property type="entry name" value="Porins"/>
    <property type="match status" value="1"/>
</dbReference>
<dbReference type="GO" id="GO:0009279">
    <property type="term" value="C:cell outer membrane"/>
    <property type="evidence" value="ECO:0007669"/>
    <property type="project" value="UniProtKB-SubCell"/>
</dbReference>
<feature type="domain" description="TonB-dependent receptor plug" evidence="9">
    <location>
        <begin position="135"/>
        <end position="237"/>
    </location>
</feature>
<comment type="subcellular location">
    <subcellularLocation>
        <location evidence="1 7">Cell outer membrane</location>
        <topology evidence="1 7">Multi-pass membrane protein</topology>
    </subcellularLocation>
</comment>
<evidence type="ECO:0000256" key="4">
    <source>
        <dbReference type="ARBA" id="ARBA00022692"/>
    </source>
</evidence>
<evidence type="ECO:0000259" key="9">
    <source>
        <dbReference type="Pfam" id="PF07715"/>
    </source>
</evidence>
<dbReference type="SUPFAM" id="SSF49464">
    <property type="entry name" value="Carboxypeptidase regulatory domain-like"/>
    <property type="match status" value="1"/>
</dbReference>
<evidence type="ECO:0000256" key="2">
    <source>
        <dbReference type="ARBA" id="ARBA00022448"/>
    </source>
</evidence>
<dbReference type="InterPro" id="IPR023996">
    <property type="entry name" value="TonB-dep_OMP_SusC/RagA"/>
</dbReference>
<name>A0AB34L364_PARDI</name>
<keyword evidence="5 7" id="KW-0472">Membrane</keyword>
<dbReference type="Pfam" id="PF07715">
    <property type="entry name" value="Plug"/>
    <property type="match status" value="1"/>
</dbReference>
<keyword evidence="6 7" id="KW-0998">Cell outer membrane</keyword>